<keyword evidence="4" id="KW-1185">Reference proteome</keyword>
<dbReference type="InterPro" id="IPR050164">
    <property type="entry name" value="Peptidase_C19"/>
</dbReference>
<organism evidence="3 4">
    <name type="scientific">Umbra pygmaea</name>
    <name type="common">Eastern mudminnow</name>
    <dbReference type="NCBI Taxonomy" id="75934"/>
    <lineage>
        <taxon>Eukaryota</taxon>
        <taxon>Metazoa</taxon>
        <taxon>Chordata</taxon>
        <taxon>Craniata</taxon>
        <taxon>Vertebrata</taxon>
        <taxon>Euteleostomi</taxon>
        <taxon>Actinopterygii</taxon>
        <taxon>Neopterygii</taxon>
        <taxon>Teleostei</taxon>
        <taxon>Protacanthopterygii</taxon>
        <taxon>Esociformes</taxon>
        <taxon>Umbridae</taxon>
        <taxon>Umbra</taxon>
    </lineage>
</organism>
<dbReference type="InterPro" id="IPR001394">
    <property type="entry name" value="Peptidase_C19_UCH"/>
</dbReference>
<dbReference type="PANTHER" id="PTHR24006">
    <property type="entry name" value="UBIQUITIN CARBOXYL-TERMINAL HYDROLASE"/>
    <property type="match status" value="1"/>
</dbReference>
<dbReference type="CDD" id="cd02257">
    <property type="entry name" value="Peptidase_C19"/>
    <property type="match status" value="1"/>
</dbReference>
<sequence length="405" mass="46949">MLPCLANSRFVHCNCFVSHHTRLLSSMNSWFEFRLQLFKQYSSIRLYVTARMAGSSFSRFNRSASLPYGTQDVSRDDTDSSVSEQDKPSAMRGLMNYRLSCCVNALLQSFSATQELVDLLNTWNPDHKDKESVPLELRETLLTMQSDQSHSVPPHQDFLHCLNRNAIRFYVQQDADEVFLSILNFIQQQMSNNTVAQKIQCLYKVNVETYLQCIECKHTNTGTSFVLSLPLNIKESNNTLEDCLRFFFRLQELKDMDKCFCQRCGEKRPSKQGFKLISLPPVLCFHLKRFRNYHGYTRKLNCKVTFPETLNISDILTAEALSQSYAHDNDSQYSLYAVIVHIGEALFGHYTAYIRHHNDKSWYYADDSYVKQVTWEEVQTTYGGQRGGTAYMLLYRRTAKESYSG</sequence>
<name>A0ABD0W253_UMBPY</name>
<evidence type="ECO:0000313" key="3">
    <source>
        <dbReference type="EMBL" id="KAL0962870.1"/>
    </source>
</evidence>
<protein>
    <recommendedName>
        <fullName evidence="2">USP domain-containing protein</fullName>
    </recommendedName>
</protein>
<evidence type="ECO:0000313" key="4">
    <source>
        <dbReference type="Proteomes" id="UP001557470"/>
    </source>
</evidence>
<dbReference type="Pfam" id="PF00443">
    <property type="entry name" value="UCH"/>
    <property type="match status" value="1"/>
</dbReference>
<dbReference type="InterPro" id="IPR018200">
    <property type="entry name" value="USP_CS"/>
</dbReference>
<dbReference type="InterPro" id="IPR038765">
    <property type="entry name" value="Papain-like_cys_pep_sf"/>
</dbReference>
<dbReference type="PROSITE" id="PS00973">
    <property type="entry name" value="USP_2"/>
    <property type="match status" value="1"/>
</dbReference>
<dbReference type="FunFam" id="3.90.70.10:FF:000167">
    <property type="entry name" value="Ubiquitin specific peptidase 18"/>
    <property type="match status" value="1"/>
</dbReference>
<feature type="region of interest" description="Disordered" evidence="1">
    <location>
        <begin position="68"/>
        <end position="88"/>
    </location>
</feature>
<feature type="compositionally biased region" description="Basic and acidic residues" evidence="1">
    <location>
        <begin position="73"/>
        <end position="88"/>
    </location>
</feature>
<dbReference type="Gene3D" id="3.90.70.10">
    <property type="entry name" value="Cysteine proteinases"/>
    <property type="match status" value="1"/>
</dbReference>
<dbReference type="EMBL" id="JAGEUA010000011">
    <property type="protein sequence ID" value="KAL0962870.1"/>
    <property type="molecule type" value="Genomic_DNA"/>
</dbReference>
<reference evidence="3 4" key="1">
    <citation type="submission" date="2024-06" db="EMBL/GenBank/DDBJ databases">
        <authorList>
            <person name="Pan Q."/>
            <person name="Wen M."/>
            <person name="Jouanno E."/>
            <person name="Zahm M."/>
            <person name="Klopp C."/>
            <person name="Cabau C."/>
            <person name="Louis A."/>
            <person name="Berthelot C."/>
            <person name="Parey E."/>
            <person name="Roest Crollius H."/>
            <person name="Montfort J."/>
            <person name="Robinson-Rechavi M."/>
            <person name="Bouchez O."/>
            <person name="Lampietro C."/>
            <person name="Lopez Roques C."/>
            <person name="Donnadieu C."/>
            <person name="Postlethwait J."/>
            <person name="Bobe J."/>
            <person name="Verreycken H."/>
            <person name="Guiguen Y."/>
        </authorList>
    </citation>
    <scope>NUCLEOTIDE SEQUENCE [LARGE SCALE GENOMIC DNA]</scope>
    <source>
        <strain evidence="3">Up_M1</strain>
        <tissue evidence="3">Testis</tissue>
    </source>
</reference>
<feature type="domain" description="USP" evidence="2">
    <location>
        <begin position="92"/>
        <end position="398"/>
    </location>
</feature>
<dbReference type="InterPro" id="IPR028889">
    <property type="entry name" value="USP"/>
</dbReference>
<evidence type="ECO:0000259" key="2">
    <source>
        <dbReference type="PROSITE" id="PS50235"/>
    </source>
</evidence>
<dbReference type="AlphaFoldDB" id="A0ABD0W253"/>
<dbReference type="SUPFAM" id="SSF54001">
    <property type="entry name" value="Cysteine proteinases"/>
    <property type="match status" value="1"/>
</dbReference>
<proteinExistence type="predicted"/>
<dbReference type="PANTHER" id="PTHR24006:SF796">
    <property type="entry name" value="UBL CARBOXYL-TERMINAL HYDROLASE 18-RELATED"/>
    <property type="match status" value="1"/>
</dbReference>
<gene>
    <name evidence="3" type="ORF">UPYG_G00346580</name>
</gene>
<dbReference type="Proteomes" id="UP001557470">
    <property type="component" value="Unassembled WGS sequence"/>
</dbReference>
<dbReference type="PROSITE" id="PS50235">
    <property type="entry name" value="USP_3"/>
    <property type="match status" value="1"/>
</dbReference>
<accession>A0ABD0W253</accession>
<comment type="caution">
    <text evidence="3">The sequence shown here is derived from an EMBL/GenBank/DDBJ whole genome shotgun (WGS) entry which is preliminary data.</text>
</comment>
<evidence type="ECO:0000256" key="1">
    <source>
        <dbReference type="SAM" id="MobiDB-lite"/>
    </source>
</evidence>